<organism evidence="3">
    <name type="scientific">Castellaniella ginsengisoli</name>
    <dbReference type="NCBI Taxonomy" id="546114"/>
    <lineage>
        <taxon>Bacteria</taxon>
        <taxon>Pseudomonadati</taxon>
        <taxon>Pseudomonadota</taxon>
        <taxon>Betaproteobacteria</taxon>
        <taxon>Burkholderiales</taxon>
        <taxon>Alcaligenaceae</taxon>
        <taxon>Castellaniella</taxon>
    </lineage>
</organism>
<dbReference type="AlphaFoldDB" id="A0AB39D1I7"/>
<sequence>MNDVERIGLSTVVQQSPTCSRLSSHQRLAVSVLEFEMQKFHISLITAILAATIGVANAASPAHGVVYSANEGDGSISAITLSSGEVRTVDIPVVPHNVQISLDGKFLLAVGAPSEGHGGHGGVESQSTPAAATHGHGAQAALVLLDASKPGELIATLPSGDHPAHVVTSKGGDLAFITNADANQVTVVDISRKAVVAEIPTGSYPHGLRLSPDGRELYVANVTDNSVSVIDAENLKESARIPVGKAPVQVAFTPNGAQVYVSLRDENSVAVIDTGTREVTGKIQVGRNPIQLFSTPDGRKMYVANQGSDSDPDNTVSVIDIGTQRVVDTVTTGMGAHGVVASDDGKWVFITNNKADTVSAIDTATQAVVGTYKCQRRLKTDPLSSESSE</sequence>
<dbReference type="Gene3D" id="2.130.10.10">
    <property type="entry name" value="YVTN repeat-like/Quinoprotein amine dehydrogenase"/>
    <property type="match status" value="3"/>
</dbReference>
<dbReference type="SUPFAM" id="SSF50974">
    <property type="entry name" value="Nitrous oxide reductase, N-terminal domain"/>
    <property type="match status" value="1"/>
</dbReference>
<dbReference type="Pfam" id="PF21783">
    <property type="entry name" value="YNCE"/>
    <property type="match status" value="1"/>
</dbReference>
<name>A0AB39D1I7_9BURK</name>
<dbReference type="InterPro" id="IPR048433">
    <property type="entry name" value="YNCE-like_beta-prop"/>
</dbReference>
<dbReference type="EMBL" id="CP158254">
    <property type="protein sequence ID" value="XDJ47946.1"/>
    <property type="molecule type" value="Genomic_DNA"/>
</dbReference>
<dbReference type="InterPro" id="IPR015943">
    <property type="entry name" value="WD40/YVTN_repeat-like_dom_sf"/>
</dbReference>
<dbReference type="PANTHER" id="PTHR47197">
    <property type="entry name" value="PROTEIN NIRF"/>
    <property type="match status" value="1"/>
</dbReference>
<proteinExistence type="predicted"/>
<dbReference type="RefSeq" id="WP_368640225.1">
    <property type="nucleotide sequence ID" value="NZ_CP158254.1"/>
</dbReference>
<evidence type="ECO:0000259" key="2">
    <source>
        <dbReference type="Pfam" id="PF21783"/>
    </source>
</evidence>
<evidence type="ECO:0000313" key="3">
    <source>
        <dbReference type="EMBL" id="XDJ47946.1"/>
    </source>
</evidence>
<dbReference type="InterPro" id="IPR051200">
    <property type="entry name" value="Host-pathogen_enzymatic-act"/>
</dbReference>
<dbReference type="NCBIfam" id="TIGR02276">
    <property type="entry name" value="beta_rpt_yvtn"/>
    <property type="match status" value="3"/>
</dbReference>
<gene>
    <name evidence="3" type="ORF">ABRZ04_02430</name>
</gene>
<evidence type="ECO:0000256" key="1">
    <source>
        <dbReference type="ARBA" id="ARBA00022729"/>
    </source>
</evidence>
<dbReference type="PANTHER" id="PTHR47197:SF3">
    <property type="entry name" value="DIHYDRO-HEME D1 DEHYDROGENASE"/>
    <property type="match status" value="1"/>
</dbReference>
<protein>
    <submittedName>
        <fullName evidence="3">Cytochrome D1 domain-containing protein</fullName>
    </submittedName>
</protein>
<keyword evidence="1" id="KW-0732">Signal</keyword>
<feature type="domain" description="YNCE-like beta-propeller" evidence="2">
    <location>
        <begin position="208"/>
        <end position="373"/>
    </location>
</feature>
<dbReference type="InterPro" id="IPR011964">
    <property type="entry name" value="YVTN_b-propeller_repeat"/>
</dbReference>
<dbReference type="InterPro" id="IPR011045">
    <property type="entry name" value="N2O_reductase_N"/>
</dbReference>
<accession>A0AB39D1I7</accession>
<reference evidence="3" key="1">
    <citation type="submission" date="2024-05" db="EMBL/GenBank/DDBJ databases">
        <authorList>
            <person name="Luo Y.-C."/>
            <person name="Nicholds J."/>
            <person name="Mortimer T."/>
            <person name="Maboni G."/>
        </authorList>
    </citation>
    <scope>NUCLEOTIDE SEQUENCE</scope>
    <source>
        <strain evidence="3">151836</strain>
    </source>
</reference>